<keyword evidence="1" id="KW-1133">Transmembrane helix</keyword>
<keyword evidence="1" id="KW-0812">Transmembrane</keyword>
<sequence length="104" mass="11777">MWLENLEVIVMETAGTTMPSEDLSWDERWAMGLWRLCEWLNNDLPLIANRLISKAISILGCWLGVAIGLLLRITGVSFTIVIIIIWVATLIIAISLYPPEDNYC</sequence>
<comment type="caution">
    <text evidence="2">The sequence shown here is derived from an EMBL/GenBank/DDBJ whole genome shotgun (WGS) entry which is preliminary data.</text>
</comment>
<feature type="transmembrane region" description="Helical" evidence="1">
    <location>
        <begin position="78"/>
        <end position="97"/>
    </location>
</feature>
<evidence type="ECO:0000313" key="2">
    <source>
        <dbReference type="EMBL" id="OGB73361.1"/>
    </source>
</evidence>
<dbReference type="AlphaFoldDB" id="A0A1F4NPH9"/>
<dbReference type="Proteomes" id="UP000178085">
    <property type="component" value="Unassembled WGS sequence"/>
</dbReference>
<evidence type="ECO:0000313" key="3">
    <source>
        <dbReference type="Proteomes" id="UP000178085"/>
    </source>
</evidence>
<evidence type="ECO:0000256" key="1">
    <source>
        <dbReference type="SAM" id="Phobius"/>
    </source>
</evidence>
<name>A0A1F4NPH9_UNCK3</name>
<protein>
    <submittedName>
        <fullName evidence="2">Uncharacterized protein</fullName>
    </submittedName>
</protein>
<organism evidence="2 3">
    <name type="scientific">candidate division Kazan bacterium RIFCSPLOWO2_01_FULL_45_19</name>
    <dbReference type="NCBI Taxonomy" id="1798538"/>
    <lineage>
        <taxon>Bacteria</taxon>
        <taxon>Bacteria division Kazan-3B-28</taxon>
    </lineage>
</organism>
<keyword evidence="1" id="KW-0472">Membrane</keyword>
<reference evidence="2 3" key="1">
    <citation type="journal article" date="2016" name="Nat. Commun.">
        <title>Thousands of microbial genomes shed light on interconnected biogeochemical processes in an aquifer system.</title>
        <authorList>
            <person name="Anantharaman K."/>
            <person name="Brown C.T."/>
            <person name="Hug L.A."/>
            <person name="Sharon I."/>
            <person name="Castelle C.J."/>
            <person name="Probst A.J."/>
            <person name="Thomas B.C."/>
            <person name="Singh A."/>
            <person name="Wilkins M.J."/>
            <person name="Karaoz U."/>
            <person name="Brodie E.L."/>
            <person name="Williams K.H."/>
            <person name="Hubbard S.S."/>
            <person name="Banfield J.F."/>
        </authorList>
    </citation>
    <scope>NUCLEOTIDE SEQUENCE [LARGE SCALE GENOMIC DNA]</scope>
</reference>
<feature type="transmembrane region" description="Helical" evidence="1">
    <location>
        <begin position="51"/>
        <end position="71"/>
    </location>
</feature>
<accession>A0A1F4NPH9</accession>
<gene>
    <name evidence="2" type="ORF">A3K51_00580</name>
</gene>
<dbReference type="EMBL" id="METD01000001">
    <property type="protein sequence ID" value="OGB73361.1"/>
    <property type="molecule type" value="Genomic_DNA"/>
</dbReference>
<proteinExistence type="predicted"/>